<proteinExistence type="predicted"/>
<dbReference type="Pfam" id="PF12893">
    <property type="entry name" value="Lumazine_bd_2"/>
    <property type="match status" value="1"/>
</dbReference>
<dbReference type="InterPro" id="IPR032710">
    <property type="entry name" value="NTF2-like_dom_sf"/>
</dbReference>
<sequence length="158" mass="17515">MPRLLWTLPALSAVTLLTSGVEAQNNEERAVIVAAQAVFDAMGALDPEAFRNAMVPDGFLMAVRSETTRRTTRDDFAANIARQTRPMIERMWDPEVRIDGPVATVWAPYDFYSAREFSHCGTDAFQLAKTADGWKVVMISYTSHAPPTCSMHPDGPPR</sequence>
<evidence type="ECO:0000313" key="1">
    <source>
        <dbReference type="EMBL" id="SUZ60002.1"/>
    </source>
</evidence>
<accession>A0A381NZF2</accession>
<dbReference type="InterPro" id="IPR039437">
    <property type="entry name" value="FrzH/put_lumazine-bd"/>
</dbReference>
<dbReference type="Gene3D" id="3.10.450.50">
    <property type="match status" value="1"/>
</dbReference>
<reference evidence="1" key="1">
    <citation type="submission" date="2018-05" db="EMBL/GenBank/DDBJ databases">
        <authorList>
            <person name="Lanie J.A."/>
            <person name="Ng W.-L."/>
            <person name="Kazmierczak K.M."/>
            <person name="Andrzejewski T.M."/>
            <person name="Davidsen T.M."/>
            <person name="Wayne K.J."/>
            <person name="Tettelin H."/>
            <person name="Glass J.I."/>
            <person name="Rusch D."/>
            <person name="Podicherti R."/>
            <person name="Tsui H.-C.T."/>
            <person name="Winkler M.E."/>
        </authorList>
    </citation>
    <scope>NUCLEOTIDE SEQUENCE</scope>
</reference>
<dbReference type="AlphaFoldDB" id="A0A381NZF2"/>
<evidence type="ECO:0008006" key="2">
    <source>
        <dbReference type="Google" id="ProtNLM"/>
    </source>
</evidence>
<dbReference type="SUPFAM" id="SSF54427">
    <property type="entry name" value="NTF2-like"/>
    <property type="match status" value="1"/>
</dbReference>
<organism evidence="1">
    <name type="scientific">marine metagenome</name>
    <dbReference type="NCBI Taxonomy" id="408172"/>
    <lineage>
        <taxon>unclassified sequences</taxon>
        <taxon>metagenomes</taxon>
        <taxon>ecological metagenomes</taxon>
    </lineage>
</organism>
<gene>
    <name evidence="1" type="ORF">METZ01_LOCUS12856</name>
</gene>
<name>A0A381NZF2_9ZZZZ</name>
<dbReference type="EMBL" id="UINC01000713">
    <property type="protein sequence ID" value="SUZ60002.1"/>
    <property type="molecule type" value="Genomic_DNA"/>
</dbReference>
<protein>
    <recommendedName>
        <fullName evidence="2">DUF4440 domain-containing protein</fullName>
    </recommendedName>
</protein>